<dbReference type="InterPro" id="IPR013087">
    <property type="entry name" value="Znf_C2H2_type"/>
</dbReference>
<name>A0A182FTF1_ANOAL</name>
<keyword evidence="8" id="KW-1015">Disulfide bond</keyword>
<dbReference type="InterPro" id="IPR001314">
    <property type="entry name" value="Peptidase_S1A"/>
</dbReference>
<keyword evidence="7" id="KW-0238">DNA-binding</keyword>
<evidence type="ECO:0000256" key="5">
    <source>
        <dbReference type="ARBA" id="ARBA00022833"/>
    </source>
</evidence>
<dbReference type="Gene3D" id="3.30.160.60">
    <property type="entry name" value="Classic Zinc Finger"/>
    <property type="match status" value="3"/>
</dbReference>
<dbReference type="VEuPathDB" id="VectorBase:AALB20_034761"/>
<evidence type="ECO:0000256" key="8">
    <source>
        <dbReference type="ARBA" id="ARBA00023157"/>
    </source>
</evidence>
<dbReference type="GO" id="GO:0006508">
    <property type="term" value="P:proteolysis"/>
    <property type="evidence" value="ECO:0007669"/>
    <property type="project" value="InterPro"/>
</dbReference>
<dbReference type="InterPro" id="IPR043504">
    <property type="entry name" value="Peptidase_S1_PA_chymotrypsin"/>
</dbReference>
<dbReference type="FunFam" id="2.40.10.10:FF:000002">
    <property type="entry name" value="Transmembrane protease serine"/>
    <property type="match status" value="1"/>
</dbReference>
<dbReference type="SUPFAM" id="SSF57667">
    <property type="entry name" value="beta-beta-alpha zinc fingers"/>
    <property type="match status" value="2"/>
</dbReference>
<dbReference type="Gene3D" id="2.40.10.10">
    <property type="entry name" value="Trypsin-like serine proteases"/>
    <property type="match status" value="1"/>
</dbReference>
<evidence type="ECO:0000256" key="4">
    <source>
        <dbReference type="ARBA" id="ARBA00022771"/>
    </source>
</evidence>
<organism evidence="13 14">
    <name type="scientific">Anopheles albimanus</name>
    <name type="common">New world malaria mosquito</name>
    <dbReference type="NCBI Taxonomy" id="7167"/>
    <lineage>
        <taxon>Eukaryota</taxon>
        <taxon>Metazoa</taxon>
        <taxon>Ecdysozoa</taxon>
        <taxon>Arthropoda</taxon>
        <taxon>Hexapoda</taxon>
        <taxon>Insecta</taxon>
        <taxon>Pterygota</taxon>
        <taxon>Neoptera</taxon>
        <taxon>Endopterygota</taxon>
        <taxon>Diptera</taxon>
        <taxon>Nematocera</taxon>
        <taxon>Culicoidea</taxon>
        <taxon>Culicidae</taxon>
        <taxon>Anophelinae</taxon>
        <taxon>Anopheles</taxon>
    </lineage>
</organism>
<dbReference type="GO" id="GO:0005634">
    <property type="term" value="C:nucleus"/>
    <property type="evidence" value="ECO:0007669"/>
    <property type="project" value="UniProtKB-SubCell"/>
</dbReference>
<keyword evidence="5" id="KW-0862">Zinc</keyword>
<dbReference type="VEuPathDB" id="VectorBase:AALB017675"/>
<dbReference type="Pfam" id="PF00089">
    <property type="entry name" value="Trypsin"/>
    <property type="match status" value="1"/>
</dbReference>
<proteinExistence type="inferred from homology"/>
<dbReference type="AlphaFoldDB" id="A0A182FTF1"/>
<dbReference type="InterPro" id="IPR009003">
    <property type="entry name" value="Peptidase_S1_PA"/>
</dbReference>
<protein>
    <submittedName>
        <fullName evidence="13">Uncharacterized protein</fullName>
    </submittedName>
</protein>
<dbReference type="FunFam" id="3.30.160.60:FF:000087">
    <property type="entry name" value="Zinc finger protein 354B"/>
    <property type="match status" value="1"/>
</dbReference>
<dbReference type="InterPro" id="IPR036236">
    <property type="entry name" value="Znf_C2H2_sf"/>
</dbReference>
<dbReference type="GO" id="GO:0004252">
    <property type="term" value="F:serine-type endopeptidase activity"/>
    <property type="evidence" value="ECO:0007669"/>
    <property type="project" value="InterPro"/>
</dbReference>
<dbReference type="SUPFAM" id="SSF50494">
    <property type="entry name" value="Trypsin-like serine proteases"/>
    <property type="match status" value="1"/>
</dbReference>
<dbReference type="CDD" id="cd00190">
    <property type="entry name" value="Tryp_SPc"/>
    <property type="match status" value="1"/>
</dbReference>
<sequence length="779" mass="88083">MYHRNLAHLNPYELHKHLINEYILTKPGTAKQLFQRDTSRDKTDHDVVRENHRFLWHSDPVDTWEKQLAKKYYDKLIKEYCIADLTRYKENKVALRWRIEKEVLDGKGQFRCGNRNCEEPNELRSWERIPCENGFCVKKHLCEDEAERAVRVPKDPYDLITLRIGDTDVCLDYMLVCCKKEKAAEEDTTPSSTEDLEIPPPSEVQCGKKNERGLVYDFQHNDTVAQFGQYPWMVSVRTTEGGKSQYLCGGALTHPTIVITSAHNVHGRVNLIARLGEWDVSTTNEPLPHKDVPVADMFIHKSYKPRPIENDIAILLLSDPVTYDQHIRPICLPQSTDRFDGARCESTGWGTVGGVYANIMKRITVPVLPQSRCSNLLGQAGLGEHFVLPNQFLCAGGEKNVDMCNGDGGSPLVCPTADGTYKLAGIVSWGIGCGGLDIPGVFIQNEVKREGIYLQHQALGPQLIHQQHHQLPQQATQHQLINFPHPGMIVNLKKEQFDAYEKLPDGQSQHNQQQQQQHVLQIQQQAQMVGLQQHLSVQMQSQLATQQQHPQQQQQQQQSQQQTPQEQQPSSSASVGADDESVTGGMTTPTTTITTTTSTGATAGTGTTGTGKKKKKGKANRNIVIPQLPEGFIIKVKEEYTENYVRTVTKIPEEQFIRTVKSPGKKERKYHDYNAVSEHQCDVCGKYFKDKYKLNYHVRIHVPELSHPCDVCGKVFAHQSTLHNHKRIHTGNDLNELTDHYATHHTADLTFRCPACGKSFAQANHLKIHKKNFCNSKSN</sequence>
<dbReference type="SMART" id="SM00020">
    <property type="entry name" value="Tryp_SPc"/>
    <property type="match status" value="1"/>
</dbReference>
<dbReference type="VEuPathDB" id="VectorBase:AALB20_036652"/>
<dbReference type="GO" id="GO:0003677">
    <property type="term" value="F:DNA binding"/>
    <property type="evidence" value="ECO:0007669"/>
    <property type="project" value="UniProtKB-KW"/>
</dbReference>
<keyword evidence="6" id="KW-0805">Transcription regulation</keyword>
<keyword evidence="9" id="KW-0804">Transcription</keyword>
<dbReference type="PROSITE" id="PS50157">
    <property type="entry name" value="ZINC_FINGER_C2H2_2"/>
    <property type="match status" value="3"/>
</dbReference>
<dbReference type="GO" id="GO:0008270">
    <property type="term" value="F:zinc ion binding"/>
    <property type="evidence" value="ECO:0007669"/>
    <property type="project" value="UniProtKB-KW"/>
</dbReference>
<keyword evidence="3" id="KW-0677">Repeat</keyword>
<dbReference type="InterPro" id="IPR019129">
    <property type="entry name" value="Folate-sensitive_fs_Fra10Ac1"/>
</dbReference>
<dbReference type="InterPro" id="IPR001254">
    <property type="entry name" value="Trypsin_dom"/>
</dbReference>
<reference evidence="13 14" key="1">
    <citation type="journal article" date="2017" name="G3 (Bethesda)">
        <title>The Physical Genome Mapping of Anopheles albimanus Corrected Scaffold Misassemblies and Identified Interarm Rearrangements in Genus Anopheles.</title>
        <authorList>
            <person name="Artemov G.N."/>
            <person name="Peery A.N."/>
            <person name="Jiang X."/>
            <person name="Tu Z."/>
            <person name="Stegniy V.N."/>
            <person name="Sharakhova M.V."/>
            <person name="Sharakhov I.V."/>
        </authorList>
    </citation>
    <scope>NUCLEOTIDE SEQUENCE [LARGE SCALE GENOMIC DNA]</scope>
    <source>
        <strain evidence="13 14">ALBI9_A</strain>
    </source>
</reference>
<dbReference type="PANTHER" id="PTHR24258">
    <property type="entry name" value="SERINE PROTEASE-RELATED"/>
    <property type="match status" value="1"/>
</dbReference>
<dbReference type="PRINTS" id="PR00722">
    <property type="entry name" value="CHYMOTRYPSIN"/>
</dbReference>
<dbReference type="PANTHER" id="PTHR24258:SF129">
    <property type="entry name" value="LP15124P-RELATED"/>
    <property type="match status" value="1"/>
</dbReference>
<evidence type="ECO:0000313" key="13">
    <source>
        <dbReference type="EnsemblMetazoa" id="AALB009831-PA"/>
    </source>
</evidence>
<feature type="region of interest" description="Disordered" evidence="12">
    <location>
        <begin position="542"/>
        <end position="619"/>
    </location>
</feature>
<dbReference type="VEuPathDB" id="VectorBase:AALB017676"/>
<keyword evidence="2" id="KW-0479">Metal-binding</keyword>
<dbReference type="FunFam" id="3.30.160.60:FF:000446">
    <property type="entry name" value="Zinc finger protein"/>
    <property type="match status" value="1"/>
</dbReference>
<feature type="compositionally biased region" description="Low complexity" evidence="12">
    <location>
        <begin position="542"/>
        <end position="574"/>
    </location>
</feature>
<dbReference type="Proteomes" id="UP000069272">
    <property type="component" value="Chromosome 3R"/>
</dbReference>
<evidence type="ECO:0000256" key="7">
    <source>
        <dbReference type="ARBA" id="ARBA00023125"/>
    </source>
</evidence>
<dbReference type="Pfam" id="PF00096">
    <property type="entry name" value="zf-C2H2"/>
    <property type="match status" value="3"/>
</dbReference>
<dbReference type="EnsemblMetazoa" id="AALB009831-RA">
    <property type="protein sequence ID" value="AALB009831-PA"/>
    <property type="gene ID" value="AALB009831"/>
</dbReference>
<dbReference type="SMART" id="SM00355">
    <property type="entry name" value="ZnF_C2H2"/>
    <property type="match status" value="3"/>
</dbReference>
<dbReference type="PROSITE" id="PS50240">
    <property type="entry name" value="TRYPSIN_DOM"/>
    <property type="match status" value="1"/>
</dbReference>
<evidence type="ECO:0000256" key="9">
    <source>
        <dbReference type="ARBA" id="ARBA00023163"/>
    </source>
</evidence>
<comment type="similarity">
    <text evidence="11">Belongs to the peptidase S1 family. CLIP subfamily.</text>
</comment>
<keyword evidence="4" id="KW-0863">Zinc-finger</keyword>
<evidence type="ECO:0000256" key="2">
    <source>
        <dbReference type="ARBA" id="ARBA00022723"/>
    </source>
</evidence>
<evidence type="ECO:0000256" key="6">
    <source>
        <dbReference type="ARBA" id="ARBA00023015"/>
    </source>
</evidence>
<evidence type="ECO:0000256" key="1">
    <source>
        <dbReference type="ARBA" id="ARBA00004123"/>
    </source>
</evidence>
<dbReference type="PROSITE" id="PS00028">
    <property type="entry name" value="ZINC_FINGER_C2H2_1"/>
    <property type="match status" value="1"/>
</dbReference>
<evidence type="ECO:0000256" key="11">
    <source>
        <dbReference type="ARBA" id="ARBA00024195"/>
    </source>
</evidence>
<dbReference type="STRING" id="7167.A0A182FTF1"/>
<evidence type="ECO:0000256" key="12">
    <source>
        <dbReference type="SAM" id="MobiDB-lite"/>
    </source>
</evidence>
<feature type="compositionally biased region" description="Low complexity" evidence="12">
    <location>
        <begin position="583"/>
        <end position="605"/>
    </location>
</feature>
<keyword evidence="14" id="KW-1185">Reference proteome</keyword>
<reference evidence="13" key="2">
    <citation type="submission" date="2022-08" db="UniProtKB">
        <authorList>
            <consortium name="EnsemblMetazoa"/>
        </authorList>
    </citation>
    <scope>IDENTIFICATION</scope>
    <source>
        <strain evidence="13">STECLA/ALBI9_A</strain>
    </source>
</reference>
<accession>A0A182FTF1</accession>
<evidence type="ECO:0000256" key="3">
    <source>
        <dbReference type="ARBA" id="ARBA00022737"/>
    </source>
</evidence>
<comment type="subcellular location">
    <subcellularLocation>
        <location evidence="1">Nucleus</location>
    </subcellularLocation>
</comment>
<dbReference type="Pfam" id="PF09725">
    <property type="entry name" value="Fra10Ac1"/>
    <property type="match status" value="1"/>
</dbReference>
<keyword evidence="10" id="KW-0539">Nucleus</keyword>
<evidence type="ECO:0000256" key="10">
    <source>
        <dbReference type="ARBA" id="ARBA00023242"/>
    </source>
</evidence>
<evidence type="ECO:0000313" key="14">
    <source>
        <dbReference type="Proteomes" id="UP000069272"/>
    </source>
</evidence>